<dbReference type="GO" id="GO:0071039">
    <property type="term" value="P:nuclear polyadenylation-dependent CUT catabolic process"/>
    <property type="evidence" value="ECO:0007669"/>
    <property type="project" value="EnsemblFungi"/>
</dbReference>
<dbReference type="eggNOG" id="KOG1068">
    <property type="taxonomic scope" value="Eukaryota"/>
</dbReference>
<comment type="subcellular location">
    <subcellularLocation>
        <location evidence="2">Cytoplasm</location>
    </subcellularLocation>
    <subcellularLocation>
        <location evidence="1">Nucleus</location>
    </subcellularLocation>
</comment>
<evidence type="ECO:0000259" key="9">
    <source>
        <dbReference type="Pfam" id="PF01138"/>
    </source>
</evidence>
<dbReference type="GO" id="GO:0034475">
    <property type="term" value="P:U4 snRNA 3'-end processing"/>
    <property type="evidence" value="ECO:0007669"/>
    <property type="project" value="EnsemblFungi"/>
</dbReference>
<dbReference type="PANTHER" id="PTHR11953">
    <property type="entry name" value="EXOSOME COMPLEX COMPONENT"/>
    <property type="match status" value="1"/>
</dbReference>
<dbReference type="OMA" id="ILPTCIN"/>
<evidence type="ECO:0000313" key="10">
    <source>
        <dbReference type="EMBL" id="CCD24596.1"/>
    </source>
</evidence>
<dbReference type="InterPro" id="IPR020568">
    <property type="entry name" value="Ribosomal_Su5_D2-typ_SF"/>
</dbReference>
<proteinExistence type="inferred from homology"/>
<dbReference type="KEGG" id="ndi:NDAI_0D02820"/>
<keyword evidence="4" id="KW-0963">Cytoplasm</keyword>
<dbReference type="Pfam" id="PF01138">
    <property type="entry name" value="RNase_PH"/>
    <property type="match status" value="1"/>
</dbReference>
<comment type="similarity">
    <text evidence="3">Belongs to the RNase PH family.</text>
</comment>
<dbReference type="OrthoDB" id="2504340at2759"/>
<dbReference type="GO" id="GO:0000176">
    <property type="term" value="C:nuclear exosome (RNase complex)"/>
    <property type="evidence" value="ECO:0007669"/>
    <property type="project" value="EnsemblFungi"/>
</dbReference>
<dbReference type="SUPFAM" id="SSF54211">
    <property type="entry name" value="Ribosomal protein S5 domain 2-like"/>
    <property type="match status" value="1"/>
</dbReference>
<evidence type="ECO:0000256" key="1">
    <source>
        <dbReference type="ARBA" id="ARBA00004123"/>
    </source>
</evidence>
<evidence type="ECO:0000256" key="3">
    <source>
        <dbReference type="ARBA" id="ARBA00006678"/>
    </source>
</evidence>
<dbReference type="RefSeq" id="XP_003669839.1">
    <property type="nucleotide sequence ID" value="XM_003669791.1"/>
</dbReference>
<protein>
    <recommendedName>
        <fullName evidence="9">Exoribonuclease phosphorolytic domain-containing protein</fullName>
    </recommendedName>
</protein>
<dbReference type="GO" id="GO:0071028">
    <property type="term" value="P:nuclear mRNA surveillance"/>
    <property type="evidence" value="ECO:0007669"/>
    <property type="project" value="EnsemblFungi"/>
</dbReference>
<gene>
    <name evidence="10" type="primary">NDAI0D02820</name>
    <name evidence="10" type="ordered locus">NDAI_0D02820</name>
</gene>
<dbReference type="InterPro" id="IPR001247">
    <property type="entry name" value="ExoRNase_PH_dom1"/>
</dbReference>
<dbReference type="AlphaFoldDB" id="G0W9Y5"/>
<feature type="domain" description="Exoribonuclease phosphorolytic" evidence="9">
    <location>
        <begin position="45"/>
        <end position="165"/>
    </location>
</feature>
<evidence type="ECO:0000256" key="7">
    <source>
        <dbReference type="ARBA" id="ARBA00022884"/>
    </source>
</evidence>
<evidence type="ECO:0000256" key="4">
    <source>
        <dbReference type="ARBA" id="ARBA00022490"/>
    </source>
</evidence>
<dbReference type="GO" id="GO:0000467">
    <property type="term" value="P:exonucleolytic trimming to generate mature 3'-end of 5.8S rRNA from tricistronic rRNA transcript (SSU-rRNA, 5.8S rRNA, LSU-rRNA)"/>
    <property type="evidence" value="ECO:0007669"/>
    <property type="project" value="EnsemblFungi"/>
</dbReference>
<dbReference type="GeneID" id="11495101"/>
<dbReference type="GO" id="GO:0000177">
    <property type="term" value="C:cytoplasmic exosome (RNase complex)"/>
    <property type="evidence" value="ECO:0007669"/>
    <property type="project" value="EnsemblFungi"/>
</dbReference>
<dbReference type="STRING" id="1071378.G0W9Y5"/>
<dbReference type="Proteomes" id="UP000000689">
    <property type="component" value="Chromosome 4"/>
</dbReference>
<organism evidence="10 11">
    <name type="scientific">Naumovozyma dairenensis (strain ATCC 10597 / BCRC 20456 / CBS 421 / NBRC 0211 / NRRL Y-12639)</name>
    <name type="common">Saccharomyces dairenensis</name>
    <dbReference type="NCBI Taxonomy" id="1071378"/>
    <lineage>
        <taxon>Eukaryota</taxon>
        <taxon>Fungi</taxon>
        <taxon>Dikarya</taxon>
        <taxon>Ascomycota</taxon>
        <taxon>Saccharomycotina</taxon>
        <taxon>Saccharomycetes</taxon>
        <taxon>Saccharomycetales</taxon>
        <taxon>Saccharomycetaceae</taxon>
        <taxon>Naumovozyma</taxon>
    </lineage>
</organism>
<dbReference type="GO" id="GO:0071051">
    <property type="term" value="P:poly(A)-dependent snoRNA 3'-end processing"/>
    <property type="evidence" value="ECO:0007669"/>
    <property type="project" value="EnsemblFungi"/>
</dbReference>
<sequence>MNVQDRRRLLGPGNAKPIAFASSLEPETEPLKAEEVAKKDGIPSLSIKSDIIENCNGSTLIESDEFSIVTSVYGPKSIRGSFTSQGTISIQLKNGIVEKYQTNELKEVASWLVGIFNSVVNLEKYPKSGIDIFVNLVIDKTNDISKLIPFIVMSTCLALVDSGIEMIDLTTAAEIDGNVISFTKGGEEIVGFWKDNGDAVFNDEDFTSILGRCKEQYINYKSLMVNYLLQGKKK</sequence>
<dbReference type="InterPro" id="IPR027408">
    <property type="entry name" value="PNPase/RNase_PH_dom_sf"/>
</dbReference>
<dbReference type="EMBL" id="HE580270">
    <property type="protein sequence ID" value="CCD24596.1"/>
    <property type="molecule type" value="Genomic_DNA"/>
</dbReference>
<evidence type="ECO:0000256" key="8">
    <source>
        <dbReference type="ARBA" id="ARBA00023242"/>
    </source>
</evidence>
<accession>G0W9Y5</accession>
<dbReference type="InterPro" id="IPR050080">
    <property type="entry name" value="RNase_PH"/>
</dbReference>
<dbReference type="GO" id="GO:0016075">
    <property type="term" value="P:rRNA catabolic process"/>
    <property type="evidence" value="ECO:0007669"/>
    <property type="project" value="TreeGrafter"/>
</dbReference>
<dbReference type="GO" id="GO:0003723">
    <property type="term" value="F:RNA binding"/>
    <property type="evidence" value="ECO:0007669"/>
    <property type="project" value="UniProtKB-KW"/>
</dbReference>
<name>G0W9Y5_NAUDC</name>
<evidence type="ECO:0000256" key="5">
    <source>
        <dbReference type="ARBA" id="ARBA00022552"/>
    </source>
</evidence>
<evidence type="ECO:0000313" key="11">
    <source>
        <dbReference type="Proteomes" id="UP000000689"/>
    </source>
</evidence>
<reference evidence="10 11" key="1">
    <citation type="journal article" date="2011" name="Proc. Natl. Acad. Sci. U.S.A.">
        <title>Evolutionary erosion of yeast sex chromosomes by mating-type switching accidents.</title>
        <authorList>
            <person name="Gordon J.L."/>
            <person name="Armisen D."/>
            <person name="Proux-Wera E."/>
            <person name="Oheigeartaigh S.S."/>
            <person name="Byrne K.P."/>
            <person name="Wolfe K.H."/>
        </authorList>
    </citation>
    <scope>NUCLEOTIDE SEQUENCE [LARGE SCALE GENOMIC DNA]</scope>
    <source>
        <strain evidence="11">ATCC 10597 / BCRC 20456 / CBS 421 / NBRC 0211 / NRRL Y-12639</strain>
    </source>
</reference>
<dbReference type="GO" id="GO:0071035">
    <property type="term" value="P:nuclear polyadenylation-dependent rRNA catabolic process"/>
    <property type="evidence" value="ECO:0007669"/>
    <property type="project" value="EnsemblFungi"/>
</dbReference>
<keyword evidence="11" id="KW-1185">Reference proteome</keyword>
<keyword evidence="6" id="KW-0271">Exosome</keyword>
<dbReference type="PANTHER" id="PTHR11953:SF2">
    <property type="entry name" value="EXOSOME COMPLEX COMPONENT MTR3"/>
    <property type="match status" value="1"/>
</dbReference>
<keyword evidence="8" id="KW-0539">Nucleus</keyword>
<dbReference type="Gene3D" id="3.30.230.70">
    <property type="entry name" value="GHMP Kinase, N-terminal domain"/>
    <property type="match status" value="1"/>
</dbReference>
<dbReference type="HOGENOM" id="CLU_078569_0_0_1"/>
<dbReference type="GO" id="GO:0005730">
    <property type="term" value="C:nucleolus"/>
    <property type="evidence" value="ECO:0007669"/>
    <property type="project" value="UniProtKB-SubCell"/>
</dbReference>
<evidence type="ECO:0000256" key="2">
    <source>
        <dbReference type="ARBA" id="ARBA00004496"/>
    </source>
</evidence>
<dbReference type="GO" id="GO:0071038">
    <property type="term" value="P:TRAMP-dependent tRNA surveillance pathway"/>
    <property type="evidence" value="ECO:0007669"/>
    <property type="project" value="EnsemblFungi"/>
</dbReference>
<evidence type="ECO:0000256" key="6">
    <source>
        <dbReference type="ARBA" id="ARBA00022835"/>
    </source>
</evidence>
<keyword evidence="7" id="KW-0694">RNA-binding</keyword>
<keyword evidence="5" id="KW-0698">rRNA processing</keyword>